<keyword evidence="2" id="KW-1185">Reference proteome</keyword>
<reference evidence="1 2" key="1">
    <citation type="submission" date="2020-08" db="EMBL/GenBank/DDBJ databases">
        <authorList>
            <person name="Newling K."/>
            <person name="Davey J."/>
            <person name="Forrester S."/>
        </authorList>
    </citation>
    <scope>NUCLEOTIDE SEQUENCE [LARGE SCALE GENOMIC DNA]</scope>
    <source>
        <strain evidence="2">Crithidia deanei Carvalho (ATCC PRA-265)</strain>
    </source>
</reference>
<dbReference type="VEuPathDB" id="TriTrypDB:ADEAN_000983300"/>
<dbReference type="AlphaFoldDB" id="A0A7G2CV57"/>
<dbReference type="Proteomes" id="UP000515908">
    <property type="component" value="Chromosome 25"/>
</dbReference>
<name>A0A7G2CV57_9TRYP</name>
<evidence type="ECO:0000313" key="2">
    <source>
        <dbReference type="Proteomes" id="UP000515908"/>
    </source>
</evidence>
<organism evidence="1 2">
    <name type="scientific">Angomonas deanei</name>
    <dbReference type="NCBI Taxonomy" id="59799"/>
    <lineage>
        <taxon>Eukaryota</taxon>
        <taxon>Discoba</taxon>
        <taxon>Euglenozoa</taxon>
        <taxon>Kinetoplastea</taxon>
        <taxon>Metakinetoplastina</taxon>
        <taxon>Trypanosomatida</taxon>
        <taxon>Trypanosomatidae</taxon>
        <taxon>Strigomonadinae</taxon>
        <taxon>Angomonas</taxon>
    </lineage>
</organism>
<dbReference type="EMBL" id="LR877169">
    <property type="protein sequence ID" value="CAD2222293.1"/>
    <property type="molecule type" value="Genomic_DNA"/>
</dbReference>
<protein>
    <submittedName>
        <fullName evidence="1">Dip2/Utp12 Family, putative</fullName>
    </submittedName>
</protein>
<gene>
    <name evidence="1" type="ORF">ADEAN_000983300</name>
</gene>
<sequence>MPRESIPVAVGATPSVAFGRLLIIVSEEVEKATKHFQQALLWAQAVLVYSNEKLNHLMNQQRSHAGLMNSTYHHTQSLLPALKALAKSLHQHKMLMTTCEENYATLQYLMDVGSMTKQEIQGLEK</sequence>
<evidence type="ECO:0000313" key="1">
    <source>
        <dbReference type="EMBL" id="CAD2222293.1"/>
    </source>
</evidence>
<accession>A0A7G2CV57</accession>
<proteinExistence type="predicted"/>